<dbReference type="PANTHER" id="PTHR37291:SF1">
    <property type="entry name" value="TYPE IV METHYL-DIRECTED RESTRICTION ENZYME ECOKMCRB SUBUNIT"/>
    <property type="match status" value="1"/>
</dbReference>
<dbReference type="PANTHER" id="PTHR37291">
    <property type="entry name" value="5-METHYLCYTOSINE-SPECIFIC RESTRICTION ENZYME B"/>
    <property type="match status" value="1"/>
</dbReference>
<dbReference type="AlphaFoldDB" id="A0A942YXC7"/>
<dbReference type="Pfam" id="PF07728">
    <property type="entry name" value="AAA_5"/>
    <property type="match status" value="1"/>
</dbReference>
<dbReference type="EMBL" id="JAGYPF010000004">
    <property type="protein sequence ID" value="MBS4214950.1"/>
    <property type="molecule type" value="Genomic_DNA"/>
</dbReference>
<evidence type="ECO:0000313" key="4">
    <source>
        <dbReference type="Proteomes" id="UP000679749"/>
    </source>
</evidence>
<evidence type="ECO:0000313" key="3">
    <source>
        <dbReference type="EMBL" id="MBS4214950.1"/>
    </source>
</evidence>
<name>A0A942YXC7_9BACI</name>
<evidence type="ECO:0000259" key="2">
    <source>
        <dbReference type="Pfam" id="PF07728"/>
    </source>
</evidence>
<sequence length="688" mass="79452">MEHLLQKGDQKSGNDQQLNLNLDQQNNPLNENDEILTHLFYKLAVYYKEIKTLGTNKPNWITKVDQKGVFVETSRSREKHSKGERKQPYYYITFEFLLDAWKEFYAVKTASANDFIKTRGRSSFVMAFFNKLPFVESFEKNNSIYIKLKEFTTDQLPEASLEQALSLLDEIIHDKLDPKTISQLYSDDATKRLKLRARQGLKILGFLTDDYQVQEQFVMGYSTAPNKDLFLSQKIKESPYLSVIFNLLSLLNGQSRADKLTILSEIGMLLVRNSLGKNQMLKSVAEYRTRNILNWFKNVGMVDEEWNELIQEEMLYPNNNSYEPKVIISHIDNYISSKGFYFEKQEIINLYLSLRTKPFIIISGISGTGKTMIVKWFAESFGATKENGQFQLIPVRPDWSDGSDLLGYRDIKGEFIAGPLTKVLKAANGNPDKPYFVLLDEMNLARVEYYFSDFLSVMESREWKDGKLVTHSVLQEDILGEHLGIPENVFIFGTVNMDETTFPFSKKVLDRANTIEFNRVVLNNFSFLEDHLPVESISINSSNLVSRFLHIKEAYEENKDIVHNVSTELMKINGILETIGAHVGYRVRDEVCFYMIYNHSAGLMDFNEAFDYQILQKILPRIAGSDYRVYQVIKELYTYCTGIKINDDNLPDLNDGFSEASYPKSARKIAEMLRRYDVDGFTSFWLGG</sequence>
<dbReference type="Proteomes" id="UP000679749">
    <property type="component" value="Unassembled WGS sequence"/>
</dbReference>
<dbReference type="GO" id="GO:0016887">
    <property type="term" value="F:ATP hydrolysis activity"/>
    <property type="evidence" value="ECO:0007669"/>
    <property type="project" value="InterPro"/>
</dbReference>
<dbReference type="SUPFAM" id="SSF52540">
    <property type="entry name" value="P-loop containing nucleoside triphosphate hydrolases"/>
    <property type="match status" value="1"/>
</dbReference>
<dbReference type="Gene3D" id="3.40.50.300">
    <property type="entry name" value="P-loop containing nucleotide triphosphate hydrolases"/>
    <property type="match status" value="1"/>
</dbReference>
<dbReference type="InterPro" id="IPR027417">
    <property type="entry name" value="P-loop_NTPase"/>
</dbReference>
<dbReference type="GO" id="GO:0005524">
    <property type="term" value="F:ATP binding"/>
    <property type="evidence" value="ECO:0007669"/>
    <property type="project" value="InterPro"/>
</dbReference>
<accession>A0A942YXC7</accession>
<feature type="region of interest" description="Disordered" evidence="1">
    <location>
        <begin position="1"/>
        <end position="27"/>
    </location>
</feature>
<dbReference type="InterPro" id="IPR052934">
    <property type="entry name" value="Methyl-DNA_Rec/Restrict_Enz"/>
</dbReference>
<feature type="compositionally biased region" description="Low complexity" evidence="1">
    <location>
        <begin position="14"/>
        <end position="27"/>
    </location>
</feature>
<organism evidence="3 4">
    <name type="scientific">Neobacillus rhizophilus</name>
    <dbReference type="NCBI Taxonomy" id="2833579"/>
    <lineage>
        <taxon>Bacteria</taxon>
        <taxon>Bacillati</taxon>
        <taxon>Bacillota</taxon>
        <taxon>Bacilli</taxon>
        <taxon>Bacillales</taxon>
        <taxon>Bacillaceae</taxon>
        <taxon>Neobacillus</taxon>
    </lineage>
</organism>
<gene>
    <name evidence="3" type="ORF">KHA99_21115</name>
</gene>
<evidence type="ECO:0000256" key="1">
    <source>
        <dbReference type="SAM" id="MobiDB-lite"/>
    </source>
</evidence>
<protein>
    <submittedName>
        <fullName evidence="3">AAA family ATPase</fullName>
    </submittedName>
</protein>
<reference evidence="3" key="1">
    <citation type="submission" date="2021-05" db="EMBL/GenBank/DDBJ databases">
        <title>Novel Bacillus species.</title>
        <authorList>
            <person name="Liu G."/>
        </authorList>
    </citation>
    <scope>NUCLEOTIDE SEQUENCE</scope>
    <source>
        <strain evidence="3">FJAT-49825</strain>
    </source>
</reference>
<keyword evidence="4" id="KW-1185">Reference proteome</keyword>
<proteinExistence type="predicted"/>
<dbReference type="InterPro" id="IPR011704">
    <property type="entry name" value="ATPase_dyneun-rel_AAA"/>
</dbReference>
<comment type="caution">
    <text evidence="3">The sequence shown here is derived from an EMBL/GenBank/DDBJ whole genome shotgun (WGS) entry which is preliminary data.</text>
</comment>
<feature type="compositionally biased region" description="Basic and acidic residues" evidence="1">
    <location>
        <begin position="1"/>
        <end position="12"/>
    </location>
</feature>
<feature type="domain" description="ATPase dynein-related AAA" evidence="2">
    <location>
        <begin position="360"/>
        <end position="469"/>
    </location>
</feature>